<protein>
    <submittedName>
        <fullName evidence="2">DUF4214 domain-containing protein</fullName>
    </submittedName>
</protein>
<dbReference type="RefSeq" id="WP_399844153.1">
    <property type="nucleotide sequence ID" value="NZ_JBITWC010000013.1"/>
</dbReference>
<dbReference type="InterPro" id="IPR038255">
    <property type="entry name" value="PBS_linker_sf"/>
</dbReference>
<evidence type="ECO:0000259" key="1">
    <source>
        <dbReference type="Pfam" id="PF13946"/>
    </source>
</evidence>
<evidence type="ECO:0000313" key="2">
    <source>
        <dbReference type="EMBL" id="MFI8750252.1"/>
    </source>
</evidence>
<proteinExistence type="predicted"/>
<dbReference type="Gene3D" id="1.10.3130.20">
    <property type="entry name" value="Phycobilisome linker domain"/>
    <property type="match status" value="1"/>
</dbReference>
<dbReference type="SUPFAM" id="SSF51120">
    <property type="entry name" value="beta-Roll"/>
    <property type="match status" value="1"/>
</dbReference>
<comment type="caution">
    <text evidence="2">The sequence shown here is derived from an EMBL/GenBank/DDBJ whole genome shotgun (WGS) entry which is preliminary data.</text>
</comment>
<accession>A0ABW8BVH0</accession>
<name>A0ABW8BVH0_9GAMM</name>
<dbReference type="Proteomes" id="UP001614338">
    <property type="component" value="Unassembled WGS sequence"/>
</dbReference>
<dbReference type="InterPro" id="IPR025282">
    <property type="entry name" value="DUF4214"/>
</dbReference>
<dbReference type="EMBL" id="JBITWC010000013">
    <property type="protein sequence ID" value="MFI8750252.1"/>
    <property type="molecule type" value="Genomic_DNA"/>
</dbReference>
<organism evidence="2 3">
    <name type="scientific">Vreelandella lionensis</name>
    <dbReference type="NCBI Taxonomy" id="1144478"/>
    <lineage>
        <taxon>Bacteria</taxon>
        <taxon>Pseudomonadati</taxon>
        <taxon>Pseudomonadota</taxon>
        <taxon>Gammaproteobacteria</taxon>
        <taxon>Oceanospirillales</taxon>
        <taxon>Halomonadaceae</taxon>
        <taxon>Vreelandella</taxon>
    </lineage>
</organism>
<dbReference type="InterPro" id="IPR011049">
    <property type="entry name" value="Serralysin-like_metalloprot_C"/>
</dbReference>
<dbReference type="Pfam" id="PF13946">
    <property type="entry name" value="DUF4214"/>
    <property type="match status" value="1"/>
</dbReference>
<reference evidence="2 3" key="1">
    <citation type="submission" date="2024-10" db="EMBL/GenBank/DDBJ databases">
        <title>The Natural Products Discovery Center: Release of the First 8490 Sequenced Strains for Exploring Actinobacteria Biosynthetic Diversity.</title>
        <authorList>
            <person name="Kalkreuter E."/>
            <person name="Kautsar S.A."/>
            <person name="Yang D."/>
            <person name="Bader C.D."/>
            <person name="Teijaro C.N."/>
            <person name="Fluegel L."/>
            <person name="Davis C.M."/>
            <person name="Simpson J.R."/>
            <person name="Lauterbach L."/>
            <person name="Steele A.D."/>
            <person name="Gui C."/>
            <person name="Meng S."/>
            <person name="Li G."/>
            <person name="Viehrig K."/>
            <person name="Ye F."/>
            <person name="Su P."/>
            <person name="Kiefer A.F."/>
            <person name="Nichols A."/>
            <person name="Cepeda A.J."/>
            <person name="Yan W."/>
            <person name="Fan B."/>
            <person name="Jiang Y."/>
            <person name="Adhikari A."/>
            <person name="Zheng C.-J."/>
            <person name="Schuster L."/>
            <person name="Cowan T.M."/>
            <person name="Smanski M.J."/>
            <person name="Chevrette M.G."/>
            <person name="De Carvalho L.P.S."/>
            <person name="Shen B."/>
        </authorList>
    </citation>
    <scope>NUCLEOTIDE SEQUENCE [LARGE SCALE GENOMIC DNA]</scope>
    <source>
        <strain evidence="2 3">NPDC077409</strain>
    </source>
</reference>
<keyword evidence="3" id="KW-1185">Reference proteome</keyword>
<sequence>MQRIIFGNGEGNYLSADSNAFMFGFDGNDTLVANWNDYEYYAAVMLGGNGDDRYEFDGDYGLVFDTSGHDTLSVYGASSDYVGAFVNGEDLMLVNQATGQGVFVLDAKGQGLIETIVTTEGEAFSFSQIEGMVYSQGFGDISYAELESVTGGAFTANQFAATKEINKAWASLDWNSVWQQIAERGDLSAEAIAETLNANMTARLSPSALEQWNAQQGLQQLKLSTYEGVEQNLPAGTPPATSLVPQEAAENIALLYEAALNRLPDIEGLNYWIDEYATGMSFEGIAHSFIQSSEFQSNFNVSSDEEFIDRMYFNVLDRAADSAGKEYWLGEIDQGLSQAGVLNSFAVSDENINNASWLTGLNEDNGNWVF</sequence>
<gene>
    <name evidence="2" type="ORF">ACIGG6_09630</name>
</gene>
<evidence type="ECO:0000313" key="3">
    <source>
        <dbReference type="Proteomes" id="UP001614338"/>
    </source>
</evidence>
<feature type="domain" description="DUF4214" evidence="1">
    <location>
        <begin position="286"/>
        <end position="354"/>
    </location>
</feature>